<organism evidence="3 4">
    <name type="scientific">Mycoplana dimorpha</name>
    <dbReference type="NCBI Taxonomy" id="28320"/>
    <lineage>
        <taxon>Bacteria</taxon>
        <taxon>Pseudomonadati</taxon>
        <taxon>Pseudomonadota</taxon>
        <taxon>Alphaproteobacteria</taxon>
        <taxon>Hyphomicrobiales</taxon>
        <taxon>Rhizobiaceae</taxon>
        <taxon>Mycoplana</taxon>
    </lineage>
</organism>
<dbReference type="AlphaFoldDB" id="A0A2T5B333"/>
<name>A0A2T5B333_MYCDI</name>
<keyword evidence="2" id="KW-0472">Membrane</keyword>
<dbReference type="Proteomes" id="UP000241247">
    <property type="component" value="Unassembled WGS sequence"/>
</dbReference>
<evidence type="ECO:0000313" key="4">
    <source>
        <dbReference type="Proteomes" id="UP000241247"/>
    </source>
</evidence>
<evidence type="ECO:0000256" key="1">
    <source>
        <dbReference type="SAM" id="MobiDB-lite"/>
    </source>
</evidence>
<keyword evidence="2" id="KW-0812">Transmembrane</keyword>
<comment type="caution">
    <text evidence="3">The sequence shown here is derived from an EMBL/GenBank/DDBJ whole genome shotgun (WGS) entry which is preliminary data.</text>
</comment>
<feature type="region of interest" description="Disordered" evidence="1">
    <location>
        <begin position="1"/>
        <end position="29"/>
    </location>
</feature>
<gene>
    <name evidence="3" type="ORF">C7449_10668</name>
</gene>
<protein>
    <submittedName>
        <fullName evidence="3">Uncharacterized protein</fullName>
    </submittedName>
</protein>
<evidence type="ECO:0000256" key="2">
    <source>
        <dbReference type="SAM" id="Phobius"/>
    </source>
</evidence>
<feature type="transmembrane region" description="Helical" evidence="2">
    <location>
        <begin position="35"/>
        <end position="56"/>
    </location>
</feature>
<reference evidence="3 4" key="1">
    <citation type="submission" date="2018-04" db="EMBL/GenBank/DDBJ databases">
        <title>Genomic Encyclopedia of Type Strains, Phase IV (KMG-IV): sequencing the most valuable type-strain genomes for metagenomic binning, comparative biology and taxonomic classification.</title>
        <authorList>
            <person name="Goeker M."/>
        </authorList>
    </citation>
    <scope>NUCLEOTIDE SEQUENCE [LARGE SCALE GENOMIC DNA]</scope>
    <source>
        <strain evidence="3 4">DSM 7138</strain>
    </source>
</reference>
<dbReference type="EMBL" id="PZZZ01000006">
    <property type="protein sequence ID" value="PTM93383.1"/>
    <property type="molecule type" value="Genomic_DNA"/>
</dbReference>
<accession>A0A2T5B333</accession>
<feature type="compositionally biased region" description="Polar residues" evidence="1">
    <location>
        <begin position="16"/>
        <end position="27"/>
    </location>
</feature>
<keyword evidence="2" id="KW-1133">Transmembrane helix</keyword>
<sequence>MHSANHPFSKAGFGQGRQTTSARSSVTGRRGLDSVVCYAAAGAAILFLAAVVLGLVGH</sequence>
<proteinExistence type="predicted"/>
<evidence type="ECO:0000313" key="3">
    <source>
        <dbReference type="EMBL" id="PTM93383.1"/>
    </source>
</evidence>
<keyword evidence="4" id="KW-1185">Reference proteome</keyword>